<accession>A0ABM4DNC1</accession>
<dbReference type="PRINTS" id="PR00457">
    <property type="entry name" value="ANPEROXIDASE"/>
</dbReference>
<reference evidence="9" key="1">
    <citation type="submission" date="2025-08" db="UniProtKB">
        <authorList>
            <consortium name="RefSeq"/>
        </authorList>
    </citation>
    <scope>IDENTIFICATION</scope>
</reference>
<protein>
    <submittedName>
        <fullName evidence="9">Uncharacterized protein LOC136072033</fullName>
    </submittedName>
</protein>
<dbReference type="InterPro" id="IPR019791">
    <property type="entry name" value="Haem_peroxidase_animal"/>
</dbReference>
<organism evidence="8 9">
    <name type="scientific">Hydra vulgaris</name>
    <name type="common">Hydra</name>
    <name type="synonym">Hydra attenuata</name>
    <dbReference type="NCBI Taxonomy" id="6087"/>
    <lineage>
        <taxon>Eukaryota</taxon>
        <taxon>Metazoa</taxon>
        <taxon>Cnidaria</taxon>
        <taxon>Hydrozoa</taxon>
        <taxon>Hydroidolina</taxon>
        <taxon>Anthoathecata</taxon>
        <taxon>Aplanulata</taxon>
        <taxon>Hydridae</taxon>
        <taxon>Hydra</taxon>
    </lineage>
</organism>
<keyword evidence="3 6" id="KW-0732">Signal</keyword>
<proteinExistence type="predicted"/>
<keyword evidence="8" id="KW-1185">Reference proteome</keyword>
<feature type="transmembrane region" description="Helical" evidence="5">
    <location>
        <begin position="1321"/>
        <end position="1344"/>
    </location>
</feature>
<dbReference type="InterPro" id="IPR010255">
    <property type="entry name" value="Haem_peroxidase_sf"/>
</dbReference>
<name>A0ABM4DNC1_HYDVU</name>
<evidence type="ECO:0000313" key="9">
    <source>
        <dbReference type="RefSeq" id="XP_065676058.1"/>
    </source>
</evidence>
<dbReference type="Gene3D" id="1.10.640.10">
    <property type="entry name" value="Haem peroxidase domain superfamily, animal type"/>
    <property type="match status" value="1"/>
</dbReference>
<keyword evidence="5" id="KW-0472">Membrane</keyword>
<dbReference type="RefSeq" id="XP_065676058.1">
    <property type="nucleotide sequence ID" value="XM_065819986.1"/>
</dbReference>
<dbReference type="InterPro" id="IPR011519">
    <property type="entry name" value="UnbV_ASPIC"/>
</dbReference>
<dbReference type="CDD" id="cd09822">
    <property type="entry name" value="peroxinectin_like_bacterial"/>
    <property type="match status" value="1"/>
</dbReference>
<dbReference type="Proteomes" id="UP001652625">
    <property type="component" value="Chromosome 15"/>
</dbReference>
<evidence type="ECO:0000256" key="3">
    <source>
        <dbReference type="ARBA" id="ARBA00022729"/>
    </source>
</evidence>
<evidence type="ECO:0000256" key="2">
    <source>
        <dbReference type="ARBA" id="ARBA00022525"/>
    </source>
</evidence>
<keyword evidence="5" id="KW-1133">Transmembrane helix</keyword>
<feature type="chain" id="PRO_5046569409" evidence="6">
    <location>
        <begin position="20"/>
        <end position="1376"/>
    </location>
</feature>
<sequence length="1376" mass="155804">MNRCFTVIFLVVFLTGIYCNSIQTRLDKFARSTTQTVQKFTDNIGNEWNRNSDINKLEVLQNDVLYLEHYKTCQQPNNVNSFVKNTSNITFEEVAQKVGFNKVHRKGPPLRPDCRFDYVLLSKELNITNRLYGELCLMEMLTGGAAVGDYDNDGFQDVFYTIATERSVLYRNNGDGTFTDVTYSANVGPALYGNGVGWIDVDADGDLDLYVTTVGDSRHYLYINQGGRFTEEALIRGVSMQFPNMRNLAGMTPTFGDFDLDGYIDIYVSEWIFHFYGEVTANRLLRNLGKEKPGFFEDVTDKAGVNMDGFWKYYNRHSSGTFVFGASFTDFNNDGWPELLITGDFFGTKMFWNNQNGTFTECSISCGMDVRINAMGHTIGDFNRDGFDDVMLTGIYFSPTACNFGNCLYGPSGNALYQNKKNGTFTNIEQEIGVKNGYWAWGASFIDFDNDCNLDIVSTNGMNTFETVLDDEYTKGKMQLFHNQGNLNNTMIDVAANEGIQYNGQGRGLLVFDFEDDGDLDVLVVPNFGPVQFFKNKGSDAYWIRVRVFHKCLNDVRKLCDSYGVRVSLNNETEMYQTSSIGSKTNYLGQSELTAHFGLGKMEVDSQVTVFWPRTKQLVTVIGVPVNTKLDVIQPDGNINITIMWSEIAECPYLFIKYVSQPGIGKIIINQDMKSLKYDPSPLTLFDVGEQTFKYTVAVKPDIFNLQSMGMVELDMRTVLGYTICNGSLPANTLVVKSTSERRLDGKSNNMGYVDWGSVSQPLIQLAPRSYADNVSDPASACSLTQRINSNCPYPKEFSGLGSNRPSPRLISNVLMKQIDERFSKRNISDFTWHYGQFIIHDTDHTTLLPRFEFQYYENHVWMPITIPKGDVHFDPYNTGQQYMPFVRSQYNKCTGMYPGNSERKQLNTISAYIDGSMIYGSSVSRCAGLREFKDGKMKLENSFPPKNVDALPNENPTGRPYDQLYAAGDIRSNVQPGLMALHTLFLREHNRLAQNYLYNNPMASDEEIFQKTRRLVIAELQSVTYNEYLPAILGGKLPKYNGYNESINVDVSNEFATAAFRFGHSQVNSFIYRLKPDGTPIDEGHAILREVYFKPHRLEREGGLDPLLRGTIKFRSQEVDMLMVDEMRNTLFPTSDDSTGTHSGFDLAALNIQRGRDHGLADFNTVRKYLGLKVYKSFSEITSDKNTAKNLELLYENIDNIDLWVGGLAEDHVKDSELGETFHKIITEQFIRFRDGDRFWYEKNLTTEEIADVESRSLGKIIRLNTGFTDCPDNVFFSSKSCIRVENHQCIPRLFSNDKFFRTDVHLRDKNNEQGDKIKLLIILASVFGALCGLLLVIAFVCLKLKVHAGNEISSNNQSCIVNIGKNNRALETVA</sequence>
<dbReference type="PANTHER" id="PTHR11475">
    <property type="entry name" value="OXIDASE/PEROXIDASE"/>
    <property type="match status" value="1"/>
</dbReference>
<dbReference type="Gene3D" id="2.130.10.130">
    <property type="entry name" value="Integrin alpha, N-terminal"/>
    <property type="match status" value="2"/>
</dbReference>
<evidence type="ECO:0000256" key="5">
    <source>
        <dbReference type="SAM" id="Phobius"/>
    </source>
</evidence>
<evidence type="ECO:0000256" key="6">
    <source>
        <dbReference type="SAM" id="SignalP"/>
    </source>
</evidence>
<dbReference type="GeneID" id="136072033"/>
<evidence type="ECO:0000256" key="1">
    <source>
        <dbReference type="ARBA" id="ARBA00004613"/>
    </source>
</evidence>
<dbReference type="InterPro" id="IPR013517">
    <property type="entry name" value="FG-GAP"/>
</dbReference>
<dbReference type="Pfam" id="PF03098">
    <property type="entry name" value="An_peroxidase"/>
    <property type="match status" value="1"/>
</dbReference>
<evidence type="ECO:0000313" key="8">
    <source>
        <dbReference type="Proteomes" id="UP001652625"/>
    </source>
</evidence>
<dbReference type="Pfam" id="PF13517">
    <property type="entry name" value="FG-GAP_3"/>
    <property type="match status" value="3"/>
</dbReference>
<evidence type="ECO:0000259" key="7">
    <source>
        <dbReference type="Pfam" id="PF07593"/>
    </source>
</evidence>
<comment type="subcellular location">
    <subcellularLocation>
        <location evidence="1">Secreted</location>
    </subcellularLocation>
</comment>
<feature type="domain" description="ASPIC/UnbV" evidence="7">
    <location>
        <begin position="565"/>
        <end position="629"/>
    </location>
</feature>
<dbReference type="Pfam" id="PF07593">
    <property type="entry name" value="UnbV_ASPIC"/>
    <property type="match status" value="1"/>
</dbReference>
<dbReference type="InterPro" id="IPR037120">
    <property type="entry name" value="Haem_peroxidase_sf_animal"/>
</dbReference>
<keyword evidence="5" id="KW-0812">Transmembrane</keyword>
<feature type="signal peptide" evidence="6">
    <location>
        <begin position="1"/>
        <end position="19"/>
    </location>
</feature>
<dbReference type="PROSITE" id="PS50292">
    <property type="entry name" value="PEROXIDASE_3"/>
    <property type="match status" value="1"/>
</dbReference>
<dbReference type="PANTHER" id="PTHR11475:SF4">
    <property type="entry name" value="CHORION PEROXIDASE"/>
    <property type="match status" value="1"/>
</dbReference>
<dbReference type="InterPro" id="IPR028994">
    <property type="entry name" value="Integrin_alpha_N"/>
</dbReference>
<gene>
    <name evidence="9" type="primary">LOC136072033</name>
</gene>
<keyword evidence="4" id="KW-0325">Glycoprotein</keyword>
<dbReference type="SUPFAM" id="SSF48113">
    <property type="entry name" value="Heme-dependent peroxidases"/>
    <property type="match status" value="1"/>
</dbReference>
<keyword evidence="2" id="KW-0964">Secreted</keyword>
<dbReference type="SUPFAM" id="SSF69318">
    <property type="entry name" value="Integrin alpha N-terminal domain"/>
    <property type="match status" value="1"/>
</dbReference>
<evidence type="ECO:0000256" key="4">
    <source>
        <dbReference type="ARBA" id="ARBA00023180"/>
    </source>
</evidence>